<evidence type="ECO:0000256" key="6">
    <source>
        <dbReference type="ARBA" id="ARBA00023136"/>
    </source>
</evidence>
<dbReference type="Gene3D" id="1.10.3720.10">
    <property type="entry name" value="MetI-like"/>
    <property type="match status" value="1"/>
</dbReference>
<protein>
    <submittedName>
        <fullName evidence="9">ABC transporter permease</fullName>
    </submittedName>
</protein>
<evidence type="ECO:0000313" key="9">
    <source>
        <dbReference type="EMBL" id="GGH20947.1"/>
    </source>
</evidence>
<comment type="similarity">
    <text evidence="7">Belongs to the binding-protein-dependent transport system permease family.</text>
</comment>
<evidence type="ECO:0000256" key="5">
    <source>
        <dbReference type="ARBA" id="ARBA00022989"/>
    </source>
</evidence>
<evidence type="ECO:0000256" key="3">
    <source>
        <dbReference type="ARBA" id="ARBA00022475"/>
    </source>
</evidence>
<keyword evidence="5 7" id="KW-1133">Transmembrane helix</keyword>
<dbReference type="AlphaFoldDB" id="A0A917I7X4"/>
<gene>
    <name evidence="9" type="ORF">GCM10007036_24880</name>
</gene>
<dbReference type="InterPro" id="IPR000515">
    <property type="entry name" value="MetI-like"/>
</dbReference>
<dbReference type="InterPro" id="IPR035906">
    <property type="entry name" value="MetI-like_sf"/>
</dbReference>
<dbReference type="Proteomes" id="UP000603912">
    <property type="component" value="Unassembled WGS sequence"/>
</dbReference>
<comment type="subcellular location">
    <subcellularLocation>
        <location evidence="1 7">Cell membrane</location>
        <topology evidence="1 7">Multi-pass membrane protein</topology>
    </subcellularLocation>
</comment>
<accession>A0A917I7X4</accession>
<feature type="transmembrane region" description="Helical" evidence="7">
    <location>
        <begin position="175"/>
        <end position="201"/>
    </location>
</feature>
<reference evidence="9" key="1">
    <citation type="journal article" date="2014" name="Int. J. Syst. Evol. Microbiol.">
        <title>Complete genome sequence of Corynebacterium casei LMG S-19264T (=DSM 44701T), isolated from a smear-ripened cheese.</title>
        <authorList>
            <consortium name="US DOE Joint Genome Institute (JGI-PGF)"/>
            <person name="Walter F."/>
            <person name="Albersmeier A."/>
            <person name="Kalinowski J."/>
            <person name="Ruckert C."/>
        </authorList>
    </citation>
    <scope>NUCLEOTIDE SEQUENCE</scope>
    <source>
        <strain evidence="9">CGMCC 1.12214</strain>
    </source>
</reference>
<dbReference type="CDD" id="cd06261">
    <property type="entry name" value="TM_PBP2"/>
    <property type="match status" value="1"/>
</dbReference>
<dbReference type="GO" id="GO:0005886">
    <property type="term" value="C:plasma membrane"/>
    <property type="evidence" value="ECO:0007669"/>
    <property type="project" value="UniProtKB-SubCell"/>
</dbReference>
<dbReference type="RefSeq" id="WP_188518087.1">
    <property type="nucleotide sequence ID" value="NZ_BMES01000002.1"/>
</dbReference>
<dbReference type="PANTHER" id="PTHR30151:SF20">
    <property type="entry name" value="ABC TRANSPORTER PERMEASE PROTEIN HI_0355-RELATED"/>
    <property type="match status" value="1"/>
</dbReference>
<evidence type="ECO:0000259" key="8">
    <source>
        <dbReference type="PROSITE" id="PS50928"/>
    </source>
</evidence>
<feature type="transmembrane region" description="Helical" evidence="7">
    <location>
        <begin position="126"/>
        <end position="145"/>
    </location>
</feature>
<dbReference type="SUPFAM" id="SSF161098">
    <property type="entry name" value="MetI-like"/>
    <property type="match status" value="1"/>
</dbReference>
<evidence type="ECO:0000256" key="4">
    <source>
        <dbReference type="ARBA" id="ARBA00022692"/>
    </source>
</evidence>
<dbReference type="Pfam" id="PF00528">
    <property type="entry name" value="BPD_transp_1"/>
    <property type="match status" value="1"/>
</dbReference>
<sequence>MGAVRRIVLDHWKVVATFAAIFAIWEFAVLALGVKPYILPKPSVVMTQMFARMPTILDGALATLQPMLIGYVLAVAVGVLLALLVAFSQSFRETLYPVIVFLQIVPKIAVAPLFLIWFGYGLLPKVLLVFLLSFFPIVVSAVSAFRSVDTDIIDLARATGAGPGRIFWKVQLPHALPTLFTGFKVSAALSATGALVAEFVASDRGLGYLLVGYSNNLDTPMAFATILVISIMGLALYAAVEAVERIAIPWHVSRRNTEPELSGNP</sequence>
<name>A0A917I7X4_9HYPH</name>
<evidence type="ECO:0000256" key="7">
    <source>
        <dbReference type="RuleBase" id="RU363032"/>
    </source>
</evidence>
<feature type="transmembrane region" description="Helical" evidence="7">
    <location>
        <begin position="68"/>
        <end position="87"/>
    </location>
</feature>
<feature type="domain" description="ABC transmembrane type-1" evidence="8">
    <location>
        <begin position="60"/>
        <end position="240"/>
    </location>
</feature>
<dbReference type="PROSITE" id="PS50928">
    <property type="entry name" value="ABC_TM1"/>
    <property type="match status" value="1"/>
</dbReference>
<keyword evidence="6 7" id="KW-0472">Membrane</keyword>
<organism evidence="9 10">
    <name type="scientific">Alsobacter metallidurans</name>
    <dbReference type="NCBI Taxonomy" id="340221"/>
    <lineage>
        <taxon>Bacteria</taxon>
        <taxon>Pseudomonadati</taxon>
        <taxon>Pseudomonadota</taxon>
        <taxon>Alphaproteobacteria</taxon>
        <taxon>Hyphomicrobiales</taxon>
        <taxon>Alsobacteraceae</taxon>
        <taxon>Alsobacter</taxon>
    </lineage>
</organism>
<feature type="transmembrane region" description="Helical" evidence="7">
    <location>
        <begin position="221"/>
        <end position="240"/>
    </location>
</feature>
<dbReference type="EMBL" id="BMES01000002">
    <property type="protein sequence ID" value="GGH20947.1"/>
    <property type="molecule type" value="Genomic_DNA"/>
</dbReference>
<keyword evidence="10" id="KW-1185">Reference proteome</keyword>
<dbReference type="PANTHER" id="PTHR30151">
    <property type="entry name" value="ALKANE SULFONATE ABC TRANSPORTER-RELATED, MEMBRANE SUBUNIT"/>
    <property type="match status" value="1"/>
</dbReference>
<feature type="transmembrane region" description="Helical" evidence="7">
    <location>
        <begin position="12"/>
        <end position="34"/>
    </location>
</feature>
<evidence type="ECO:0000313" key="10">
    <source>
        <dbReference type="Proteomes" id="UP000603912"/>
    </source>
</evidence>
<keyword evidence="4 7" id="KW-0812">Transmembrane</keyword>
<evidence type="ECO:0000256" key="1">
    <source>
        <dbReference type="ARBA" id="ARBA00004651"/>
    </source>
</evidence>
<evidence type="ECO:0000256" key="2">
    <source>
        <dbReference type="ARBA" id="ARBA00022448"/>
    </source>
</evidence>
<feature type="transmembrane region" description="Helical" evidence="7">
    <location>
        <begin position="99"/>
        <end position="120"/>
    </location>
</feature>
<keyword evidence="2 7" id="KW-0813">Transport</keyword>
<keyword evidence="3" id="KW-1003">Cell membrane</keyword>
<comment type="caution">
    <text evidence="9">The sequence shown here is derived from an EMBL/GenBank/DDBJ whole genome shotgun (WGS) entry which is preliminary data.</text>
</comment>
<reference evidence="9" key="2">
    <citation type="submission" date="2020-09" db="EMBL/GenBank/DDBJ databases">
        <authorList>
            <person name="Sun Q."/>
            <person name="Zhou Y."/>
        </authorList>
    </citation>
    <scope>NUCLEOTIDE SEQUENCE</scope>
    <source>
        <strain evidence="9">CGMCC 1.12214</strain>
    </source>
</reference>
<proteinExistence type="inferred from homology"/>
<dbReference type="GO" id="GO:0055085">
    <property type="term" value="P:transmembrane transport"/>
    <property type="evidence" value="ECO:0007669"/>
    <property type="project" value="InterPro"/>
</dbReference>